<reference evidence="1 2" key="1">
    <citation type="submission" date="2022-04" db="EMBL/GenBank/DDBJ databases">
        <title>Positive selection, recombination, and allopatry shape intraspecific diversity of widespread and dominant cyanobacteria.</title>
        <authorList>
            <person name="Wei J."/>
            <person name="Shu W."/>
            <person name="Hu C."/>
        </authorList>
    </citation>
    <scope>NUCLEOTIDE SEQUENCE [LARGE SCALE GENOMIC DNA]</scope>
    <source>
        <strain evidence="1 2">GB2-A5</strain>
    </source>
</reference>
<keyword evidence="2" id="KW-1185">Reference proteome</keyword>
<name>A0ABV0JRE7_9CYAN</name>
<dbReference type="EMBL" id="JAMPKK010000023">
    <property type="protein sequence ID" value="MEP0865222.1"/>
    <property type="molecule type" value="Genomic_DNA"/>
</dbReference>
<gene>
    <name evidence="1" type="ORF">NDI37_12170</name>
</gene>
<protein>
    <submittedName>
        <fullName evidence="1">Uncharacterized protein</fullName>
    </submittedName>
</protein>
<proteinExistence type="predicted"/>
<accession>A0ABV0JRE7</accession>
<evidence type="ECO:0000313" key="2">
    <source>
        <dbReference type="Proteomes" id="UP001442494"/>
    </source>
</evidence>
<organism evidence="1 2">
    <name type="scientific">Funiculus sociatus GB2-A5</name>
    <dbReference type="NCBI Taxonomy" id="2933946"/>
    <lineage>
        <taxon>Bacteria</taxon>
        <taxon>Bacillati</taxon>
        <taxon>Cyanobacteriota</taxon>
        <taxon>Cyanophyceae</taxon>
        <taxon>Coleofasciculales</taxon>
        <taxon>Coleofasciculaceae</taxon>
        <taxon>Funiculus</taxon>
    </lineage>
</organism>
<dbReference type="Proteomes" id="UP001442494">
    <property type="component" value="Unassembled WGS sequence"/>
</dbReference>
<evidence type="ECO:0000313" key="1">
    <source>
        <dbReference type="EMBL" id="MEP0865222.1"/>
    </source>
</evidence>
<sequence length="66" mass="7454">MQTLRYIRFSVLWADLFSGGILKARSRSLMLQSKKIPIMELDGKRCGSAIGASLCLLRKEEFTSKC</sequence>
<comment type="caution">
    <text evidence="1">The sequence shown here is derived from an EMBL/GenBank/DDBJ whole genome shotgun (WGS) entry which is preliminary data.</text>
</comment>